<dbReference type="RefSeq" id="WP_380650851.1">
    <property type="nucleotide sequence ID" value="NZ_JBHRVQ010000001.1"/>
</dbReference>
<evidence type="ECO:0000256" key="3">
    <source>
        <dbReference type="ARBA" id="ARBA00022603"/>
    </source>
</evidence>
<evidence type="ECO:0000256" key="1">
    <source>
        <dbReference type="ARBA" id="ARBA00006594"/>
    </source>
</evidence>
<evidence type="ECO:0000256" key="4">
    <source>
        <dbReference type="ARBA" id="ARBA00022679"/>
    </source>
</evidence>
<dbReference type="InterPro" id="IPR029063">
    <property type="entry name" value="SAM-dependent_MTases_sf"/>
</dbReference>
<proteinExistence type="inferred from homology"/>
<accession>A0ABV7N258</accession>
<comment type="similarity">
    <text evidence="1">Belongs to the N(4)/N(6)-methyltransferase family.</text>
</comment>
<reference evidence="11" key="1">
    <citation type="journal article" date="2019" name="Int. J. Syst. Evol. Microbiol.">
        <title>The Global Catalogue of Microorganisms (GCM) 10K type strain sequencing project: providing services to taxonomists for standard genome sequencing and annotation.</title>
        <authorList>
            <consortium name="The Broad Institute Genomics Platform"/>
            <consortium name="The Broad Institute Genome Sequencing Center for Infectious Disease"/>
            <person name="Wu L."/>
            <person name="Ma J."/>
        </authorList>
    </citation>
    <scope>NUCLEOTIDE SEQUENCE [LARGE SCALE GENOMIC DNA]</scope>
    <source>
        <strain evidence="11">CCM 7756</strain>
    </source>
</reference>
<dbReference type="InterPro" id="IPR022749">
    <property type="entry name" value="D12N6_MeTrfase_N"/>
</dbReference>
<evidence type="ECO:0000256" key="7">
    <source>
        <dbReference type="ARBA" id="ARBA00047942"/>
    </source>
</evidence>
<dbReference type="EC" id="2.1.1.72" evidence="2"/>
<keyword evidence="3" id="KW-0489">Methyltransferase</keyword>
<dbReference type="PANTHER" id="PTHR42998:SF1">
    <property type="entry name" value="TYPE I RESTRICTION ENZYME HINDI METHYLASE SUBUNIT"/>
    <property type="match status" value="1"/>
</dbReference>
<organism evidence="10 11">
    <name type="scientific">Salinicoccus sesuvii</name>
    <dbReference type="NCBI Taxonomy" id="868281"/>
    <lineage>
        <taxon>Bacteria</taxon>
        <taxon>Bacillati</taxon>
        <taxon>Bacillota</taxon>
        <taxon>Bacilli</taxon>
        <taxon>Bacillales</taxon>
        <taxon>Staphylococcaceae</taxon>
        <taxon>Salinicoccus</taxon>
    </lineage>
</organism>
<dbReference type="Proteomes" id="UP001595637">
    <property type="component" value="Unassembled WGS sequence"/>
</dbReference>
<dbReference type="InterPro" id="IPR002052">
    <property type="entry name" value="DNA_methylase_N6_adenine_CS"/>
</dbReference>
<dbReference type="Pfam" id="PF12161">
    <property type="entry name" value="HsdM_N"/>
    <property type="match status" value="1"/>
</dbReference>
<evidence type="ECO:0000313" key="10">
    <source>
        <dbReference type="EMBL" id="MFC3387237.1"/>
    </source>
</evidence>
<keyword evidence="11" id="KW-1185">Reference proteome</keyword>
<dbReference type="Gene3D" id="1.20.1260.30">
    <property type="match status" value="1"/>
</dbReference>
<dbReference type="PANTHER" id="PTHR42998">
    <property type="entry name" value="TYPE I RESTRICTION ENZYME HINDVIIP M PROTEIN-RELATED"/>
    <property type="match status" value="1"/>
</dbReference>
<dbReference type="PRINTS" id="PR00507">
    <property type="entry name" value="N12N6MTFRASE"/>
</dbReference>
<keyword evidence="6" id="KW-0680">Restriction system</keyword>
<dbReference type="PROSITE" id="PS00092">
    <property type="entry name" value="N6_MTASE"/>
    <property type="match status" value="1"/>
</dbReference>
<protein>
    <recommendedName>
        <fullName evidence="2">site-specific DNA-methyltransferase (adenine-specific)</fullName>
        <ecNumber evidence="2">2.1.1.72</ecNumber>
    </recommendedName>
</protein>
<feature type="domain" description="DNA methylase adenine-specific" evidence="8">
    <location>
        <begin position="143"/>
        <end position="462"/>
    </location>
</feature>
<evidence type="ECO:0000256" key="5">
    <source>
        <dbReference type="ARBA" id="ARBA00022691"/>
    </source>
</evidence>
<evidence type="ECO:0000259" key="9">
    <source>
        <dbReference type="Pfam" id="PF12161"/>
    </source>
</evidence>
<dbReference type="Pfam" id="PF02384">
    <property type="entry name" value="N6_Mtase"/>
    <property type="match status" value="1"/>
</dbReference>
<dbReference type="InterPro" id="IPR038333">
    <property type="entry name" value="T1MK-like_N_sf"/>
</dbReference>
<dbReference type="InterPro" id="IPR003356">
    <property type="entry name" value="DNA_methylase_A-5"/>
</dbReference>
<evidence type="ECO:0000259" key="8">
    <source>
        <dbReference type="Pfam" id="PF02384"/>
    </source>
</evidence>
<dbReference type="SUPFAM" id="SSF53335">
    <property type="entry name" value="S-adenosyl-L-methionine-dependent methyltransferases"/>
    <property type="match status" value="1"/>
</dbReference>
<evidence type="ECO:0000256" key="6">
    <source>
        <dbReference type="ARBA" id="ARBA00022747"/>
    </source>
</evidence>
<keyword evidence="5" id="KW-0949">S-adenosyl-L-methionine</keyword>
<evidence type="ECO:0000256" key="2">
    <source>
        <dbReference type="ARBA" id="ARBA00011900"/>
    </source>
</evidence>
<dbReference type="Gene3D" id="3.40.50.150">
    <property type="entry name" value="Vaccinia Virus protein VP39"/>
    <property type="match status" value="1"/>
</dbReference>
<dbReference type="InterPro" id="IPR052916">
    <property type="entry name" value="Type-I_RE_MTase_Subunit"/>
</dbReference>
<feature type="domain" description="N6 adenine-specific DNA methyltransferase N-terminal" evidence="9">
    <location>
        <begin position="6"/>
        <end position="131"/>
    </location>
</feature>
<name>A0ABV7N258_9STAP</name>
<keyword evidence="4" id="KW-0808">Transferase</keyword>
<comment type="caution">
    <text evidence="10">The sequence shown here is derived from an EMBL/GenBank/DDBJ whole genome shotgun (WGS) entry which is preliminary data.</text>
</comment>
<sequence length="503" mass="57283">MAIGFEEKLWQSADKLRGSMDASEYKSVVLGLIFLKYVSDAFEEKYEELGQDEYADQEDKDEYTAENIFWVPKEARWTYINENSKKPEIGQIIDKAMLAIEKENESLKGVLPKDYARPGLDKAKLGGIIDIFTFKVGDKESRRQDVLGRVYEYFIAKFASAEGKNAGEFYTPSSIVKLLVEMIEPYEGRIYDPCCGSGGMFVQSERFVEEHQGNIGDIAIYGQEYNLTTWKLAKMNLAIRGIDNDLGEQHADTFHNDQHKGLKADFILANPPFNSNEWGQERILDDYRWKYGIPPAGNANYAWIQHIISKLATSGTAGFVLANGSMSTSNKDQLEIRKNLIEEDLVECIVTLPGQLFYSTQIPVCLWFVTKNKEKNGKRARNNEILFIDGRNLGHMVNRTLKELSDDDILKIADTFRSWRGTVDTEYQDEQGFCKAVSTEEVKENEYILTPGRYVGLSAVEQDDEPFEQKMERITADLSEQFAKSKELEDQIRKSLEGLGYGV</sequence>
<dbReference type="EMBL" id="JBHRVQ010000001">
    <property type="protein sequence ID" value="MFC3387237.1"/>
    <property type="molecule type" value="Genomic_DNA"/>
</dbReference>
<comment type="catalytic activity">
    <reaction evidence="7">
        <text>a 2'-deoxyadenosine in DNA + S-adenosyl-L-methionine = an N(6)-methyl-2'-deoxyadenosine in DNA + S-adenosyl-L-homocysteine + H(+)</text>
        <dbReference type="Rhea" id="RHEA:15197"/>
        <dbReference type="Rhea" id="RHEA-COMP:12418"/>
        <dbReference type="Rhea" id="RHEA-COMP:12419"/>
        <dbReference type="ChEBI" id="CHEBI:15378"/>
        <dbReference type="ChEBI" id="CHEBI:57856"/>
        <dbReference type="ChEBI" id="CHEBI:59789"/>
        <dbReference type="ChEBI" id="CHEBI:90615"/>
        <dbReference type="ChEBI" id="CHEBI:90616"/>
        <dbReference type="EC" id="2.1.1.72"/>
    </reaction>
</comment>
<evidence type="ECO:0000313" key="11">
    <source>
        <dbReference type="Proteomes" id="UP001595637"/>
    </source>
</evidence>
<gene>
    <name evidence="10" type="ORF">ACFOEO_01265</name>
</gene>